<gene>
    <name evidence="1" type="ORF">CWI75_06790</name>
</gene>
<sequence length="265" mass="28783">MTNILIHEGENPLNALFYLRLCLLPMLVACGASGNVQAGNDNRIRYDSSSPHWLQAIGQLRVPGVKYESGHRRHYTERCSATLVATTSTTSANTIITAWHCLEFYRDLTHKIVFTLLPEASQPLRIEAVPVTDGGSMQADWAILRLRQAVPGSRIQPLSLHPRQADPGLPLVMAGYSRDTGIGAGGNSLSYDPACHITRNDSGKNSGHRDSDCRAFKGASGGAVVQFSGDEPLLSGVISEGDGAELSRFVPISIFRHRLHETVLQ</sequence>
<name>A0A2N5Y3Z7_9GAMM</name>
<accession>A0A2N5Y3Z7</accession>
<dbReference type="InterPro" id="IPR043504">
    <property type="entry name" value="Peptidase_S1_PA_chymotrypsin"/>
</dbReference>
<reference evidence="2" key="1">
    <citation type="submission" date="2017-11" db="EMBL/GenBank/DDBJ databases">
        <title>The draft genome sequence of Chromatocurvus sp. F02.</title>
        <authorList>
            <person name="Du Z.-J."/>
            <person name="Chang Y.-Q."/>
        </authorList>
    </citation>
    <scope>NUCLEOTIDE SEQUENCE [LARGE SCALE GENOMIC DNA]</scope>
    <source>
        <strain evidence="2">F02</strain>
    </source>
</reference>
<evidence type="ECO:0000313" key="2">
    <source>
        <dbReference type="Proteomes" id="UP000234845"/>
    </source>
</evidence>
<dbReference type="Pfam" id="PF13365">
    <property type="entry name" value="Trypsin_2"/>
    <property type="match status" value="1"/>
</dbReference>
<comment type="caution">
    <text evidence="1">The sequence shown here is derived from an EMBL/GenBank/DDBJ whole genome shotgun (WGS) entry which is preliminary data.</text>
</comment>
<dbReference type="Gene3D" id="2.40.10.10">
    <property type="entry name" value="Trypsin-like serine proteases"/>
    <property type="match status" value="1"/>
</dbReference>
<dbReference type="OrthoDB" id="5728320at2"/>
<dbReference type="EMBL" id="PKLZ01000003">
    <property type="protein sequence ID" value="PLW83120.1"/>
    <property type="molecule type" value="Genomic_DNA"/>
</dbReference>
<evidence type="ECO:0008006" key="3">
    <source>
        <dbReference type="Google" id="ProtNLM"/>
    </source>
</evidence>
<keyword evidence="2" id="KW-1185">Reference proteome</keyword>
<proteinExistence type="predicted"/>
<dbReference type="InterPro" id="IPR009003">
    <property type="entry name" value="Peptidase_S1_PA"/>
</dbReference>
<evidence type="ECO:0000313" key="1">
    <source>
        <dbReference type="EMBL" id="PLW83120.1"/>
    </source>
</evidence>
<protein>
    <recommendedName>
        <fullName evidence="3">Peptidase S1 domain-containing protein</fullName>
    </recommendedName>
</protein>
<organism evidence="1 2">
    <name type="scientific">Kineobactrum sediminis</name>
    <dbReference type="NCBI Taxonomy" id="1905677"/>
    <lineage>
        <taxon>Bacteria</taxon>
        <taxon>Pseudomonadati</taxon>
        <taxon>Pseudomonadota</taxon>
        <taxon>Gammaproteobacteria</taxon>
        <taxon>Cellvibrionales</taxon>
        <taxon>Halieaceae</taxon>
        <taxon>Kineobactrum</taxon>
    </lineage>
</organism>
<dbReference type="SUPFAM" id="SSF50494">
    <property type="entry name" value="Trypsin-like serine proteases"/>
    <property type="match status" value="1"/>
</dbReference>
<dbReference type="AlphaFoldDB" id="A0A2N5Y3Z7"/>
<dbReference type="RefSeq" id="WP_101520721.1">
    <property type="nucleotide sequence ID" value="NZ_PKLZ01000003.1"/>
</dbReference>
<dbReference type="Proteomes" id="UP000234845">
    <property type="component" value="Unassembled WGS sequence"/>
</dbReference>